<dbReference type="Proteomes" id="UP000272193">
    <property type="component" value="Unassembled WGS sequence"/>
</dbReference>
<feature type="domain" description="Amidase" evidence="1">
    <location>
        <begin position="23"/>
        <end position="452"/>
    </location>
</feature>
<dbReference type="PROSITE" id="PS00571">
    <property type="entry name" value="AMIDASES"/>
    <property type="match status" value="1"/>
</dbReference>
<accession>A0A3N4VFC8</accession>
<organism evidence="2 3">
    <name type="scientific">Tibeticola sediminis</name>
    <dbReference type="NCBI Taxonomy" id="1917811"/>
    <lineage>
        <taxon>Bacteria</taxon>
        <taxon>Pseudomonadati</taxon>
        <taxon>Pseudomonadota</taxon>
        <taxon>Betaproteobacteria</taxon>
        <taxon>Burkholderiales</taxon>
        <taxon>Comamonadaceae</taxon>
        <taxon>Tibeticola</taxon>
    </lineage>
</organism>
<dbReference type="InterPro" id="IPR036928">
    <property type="entry name" value="AS_sf"/>
</dbReference>
<dbReference type="NCBIfam" id="NF005460">
    <property type="entry name" value="PRK07056.1"/>
    <property type="match status" value="1"/>
</dbReference>
<dbReference type="InterPro" id="IPR023631">
    <property type="entry name" value="Amidase_dom"/>
</dbReference>
<proteinExistence type="predicted"/>
<dbReference type="EMBL" id="RKQL01000001">
    <property type="protein sequence ID" value="RPE72590.1"/>
    <property type="molecule type" value="Genomic_DNA"/>
</dbReference>
<evidence type="ECO:0000313" key="2">
    <source>
        <dbReference type="EMBL" id="RPE72590.1"/>
    </source>
</evidence>
<evidence type="ECO:0000259" key="1">
    <source>
        <dbReference type="Pfam" id="PF01425"/>
    </source>
</evidence>
<gene>
    <name evidence="2" type="ORF">EDC62_0281</name>
</gene>
<dbReference type="OrthoDB" id="112488at2"/>
<dbReference type="PANTHER" id="PTHR11895:SF176">
    <property type="entry name" value="AMIDASE AMID-RELATED"/>
    <property type="match status" value="1"/>
</dbReference>
<dbReference type="AlphaFoldDB" id="A0A3N4VFC8"/>
<sequence>MPHDLTSLRLSIWRGHTSAAEQVERSIERALSPAGRAAWMHFTPERARAQAASVDADLRAGRPLPPLAGLPFSVKDLFDVAGEVTRAGSRVLADEPPATQHAPAVARLLAGEGSLIGRTHMVEFAFSGVGTNPHYPTPAAFDGRWHQTVGAPDEPRVPGGSSSGAAVSVATGAALIGLGSDTGGSVRIPAALNGIVGFKSTARCVPTEGTVPLSITLDTVGALTRSVRDAILVHELLAARTVTRTAAPLAAWRLAVVRHPMLETLDETVGRAFERSLARLRQAGAQVEEIDLPVLDELTELTARAHFSPVESYAWHRERIAKQGAEYDPRVAARILRGAEVPAYAYIELIAGRRRWIARMAAALRDYDAVLSPTTPIVAPRLADVAPADGRDAALDAARDAEFFRVNGLLLRHTSVVNMLDGCALTLPCHTPDELPVGLMLWAPAMRDEAILNLGLRVEESLQIK</sequence>
<reference evidence="2 3" key="1">
    <citation type="submission" date="2018-11" db="EMBL/GenBank/DDBJ databases">
        <title>Genomic Encyclopedia of Type Strains, Phase IV (KMG-IV): sequencing the most valuable type-strain genomes for metagenomic binning, comparative biology and taxonomic classification.</title>
        <authorList>
            <person name="Goeker M."/>
        </authorList>
    </citation>
    <scope>NUCLEOTIDE SEQUENCE [LARGE SCALE GENOMIC DNA]</scope>
    <source>
        <strain evidence="2 3">DSM 101684</strain>
    </source>
</reference>
<dbReference type="GO" id="GO:0016740">
    <property type="term" value="F:transferase activity"/>
    <property type="evidence" value="ECO:0007669"/>
    <property type="project" value="UniProtKB-KW"/>
</dbReference>
<dbReference type="RefSeq" id="WP_124219631.1">
    <property type="nucleotide sequence ID" value="NZ_RKQL01000001.1"/>
</dbReference>
<keyword evidence="3" id="KW-1185">Reference proteome</keyword>
<comment type="caution">
    <text evidence="2">The sequence shown here is derived from an EMBL/GenBank/DDBJ whole genome shotgun (WGS) entry which is preliminary data.</text>
</comment>
<dbReference type="InterPro" id="IPR000120">
    <property type="entry name" value="Amidase"/>
</dbReference>
<dbReference type="SUPFAM" id="SSF75304">
    <property type="entry name" value="Amidase signature (AS) enzymes"/>
    <property type="match status" value="1"/>
</dbReference>
<dbReference type="Pfam" id="PF01425">
    <property type="entry name" value="Amidase"/>
    <property type="match status" value="1"/>
</dbReference>
<evidence type="ECO:0000313" key="3">
    <source>
        <dbReference type="Proteomes" id="UP000272193"/>
    </source>
</evidence>
<protein>
    <submittedName>
        <fullName evidence="2">Amidase/aspartyl-tRNA(Asn)/glutamyl-tRNA(Gln) amidotransferase subunit A</fullName>
    </submittedName>
</protein>
<dbReference type="InterPro" id="IPR020556">
    <property type="entry name" value="Amidase_CS"/>
</dbReference>
<dbReference type="Gene3D" id="3.90.1300.10">
    <property type="entry name" value="Amidase signature (AS) domain"/>
    <property type="match status" value="1"/>
</dbReference>
<name>A0A3N4VFC8_9BURK</name>
<keyword evidence="2" id="KW-0808">Transferase</keyword>
<dbReference type="PANTHER" id="PTHR11895">
    <property type="entry name" value="TRANSAMIDASE"/>
    <property type="match status" value="1"/>
</dbReference>